<dbReference type="Pfam" id="PF12937">
    <property type="entry name" value="F-box-like"/>
    <property type="match status" value="1"/>
</dbReference>
<feature type="domain" description="F-box" evidence="2">
    <location>
        <begin position="250"/>
        <end position="296"/>
    </location>
</feature>
<sequence>MVSGSVVRLSDTFRCYNRRGGEECRTPGRAGCSALLYILTLADAAAPAAATLPLRPLPPTAATPLPAAALRGPESPAAAAAAAAMARTSCLPAGGDAAAQKVLRGAAKRPAAPLVPQALVESMDGALKSSGARGAHEAVCARCTRSSSNPDSSSPLSSAQPSTLPLLRRRFPSHGAPRPACTLMLVAMVHGAREPALVRHRVQPADGPITSVTNLTSTPRLVHELSARMVQPLLEELRTRVMDPSGEGVAFELMDLCPELKFAILAFLDPQALCRVAFCCSALSALAMDDTLWSPLFEGRFSMADCDAGTSRSRMPPSSLLPPPPTTRASPILLAPPPTSPPAPPHHLLLPHREMRRACSGFARAYRRRTLEERRAAQEAEQQRRHWRMPSPGFAAFPPPGVAPFGGMPGFPSGVPGIIGGDFDRTPGLLPPFHAPRGFPEGGGGLAGGVHPPGAVPPGARYDPISPLIDPDGQSGFGGGIGPMGPRFLWAEEDEGHEGTRAWWHVW</sequence>
<dbReference type="GO" id="GO:1903599">
    <property type="term" value="P:positive regulation of autophagy of mitochondrion"/>
    <property type="evidence" value="ECO:0007669"/>
    <property type="project" value="TreeGrafter"/>
</dbReference>
<dbReference type="InterPro" id="IPR047118">
    <property type="entry name" value="Fbxo7"/>
</dbReference>
<keyword evidence="4" id="KW-1185">Reference proteome</keyword>
<evidence type="ECO:0000313" key="4">
    <source>
        <dbReference type="Proteomes" id="UP001515480"/>
    </source>
</evidence>
<protein>
    <recommendedName>
        <fullName evidence="2">F-box domain-containing protein</fullName>
    </recommendedName>
</protein>
<evidence type="ECO:0000256" key="1">
    <source>
        <dbReference type="SAM" id="MobiDB-lite"/>
    </source>
</evidence>
<reference evidence="3 4" key="1">
    <citation type="journal article" date="2024" name="Science">
        <title>Giant polyketide synthase enzymes in the biosynthesis of giant marine polyether toxins.</title>
        <authorList>
            <person name="Fallon T.R."/>
            <person name="Shende V.V."/>
            <person name="Wierzbicki I.H."/>
            <person name="Pendleton A.L."/>
            <person name="Watervoot N.F."/>
            <person name="Auber R.P."/>
            <person name="Gonzalez D.J."/>
            <person name="Wisecaver J.H."/>
            <person name="Moore B.S."/>
        </authorList>
    </citation>
    <scope>NUCLEOTIDE SEQUENCE [LARGE SCALE GENOMIC DNA]</scope>
    <source>
        <strain evidence="3 4">12B1</strain>
    </source>
</reference>
<evidence type="ECO:0000313" key="3">
    <source>
        <dbReference type="EMBL" id="KAL1523462.1"/>
    </source>
</evidence>
<dbReference type="InterPro" id="IPR001810">
    <property type="entry name" value="F-box_dom"/>
</dbReference>
<dbReference type="InterPro" id="IPR036047">
    <property type="entry name" value="F-box-like_dom_sf"/>
</dbReference>
<dbReference type="GO" id="GO:0019901">
    <property type="term" value="F:protein kinase binding"/>
    <property type="evidence" value="ECO:0007669"/>
    <property type="project" value="InterPro"/>
</dbReference>
<evidence type="ECO:0000259" key="2">
    <source>
        <dbReference type="PROSITE" id="PS50181"/>
    </source>
</evidence>
<name>A0AB34JRJ1_PRYPA</name>
<dbReference type="Proteomes" id="UP001515480">
    <property type="component" value="Unassembled WGS sequence"/>
</dbReference>
<dbReference type="EMBL" id="JBGBPQ010000006">
    <property type="protein sequence ID" value="KAL1523462.1"/>
    <property type="molecule type" value="Genomic_DNA"/>
</dbReference>
<organism evidence="3 4">
    <name type="scientific">Prymnesium parvum</name>
    <name type="common">Toxic golden alga</name>
    <dbReference type="NCBI Taxonomy" id="97485"/>
    <lineage>
        <taxon>Eukaryota</taxon>
        <taxon>Haptista</taxon>
        <taxon>Haptophyta</taxon>
        <taxon>Prymnesiophyceae</taxon>
        <taxon>Prymnesiales</taxon>
        <taxon>Prymnesiaceae</taxon>
        <taxon>Prymnesium</taxon>
    </lineage>
</organism>
<dbReference type="PROSITE" id="PS50181">
    <property type="entry name" value="FBOX"/>
    <property type="match status" value="1"/>
</dbReference>
<feature type="region of interest" description="Disordered" evidence="1">
    <location>
        <begin position="308"/>
        <end position="329"/>
    </location>
</feature>
<accession>A0AB34JRJ1</accession>
<dbReference type="PANTHER" id="PTHR15537:SF2">
    <property type="entry name" value="F-BOX ONLY PROTEIN 7"/>
    <property type="match status" value="1"/>
</dbReference>
<comment type="caution">
    <text evidence="3">The sequence shown here is derived from an EMBL/GenBank/DDBJ whole genome shotgun (WGS) entry which is preliminary data.</text>
</comment>
<feature type="region of interest" description="Disordered" evidence="1">
    <location>
        <begin position="144"/>
        <end position="163"/>
    </location>
</feature>
<dbReference type="SUPFAM" id="SSF81383">
    <property type="entry name" value="F-box domain"/>
    <property type="match status" value="1"/>
</dbReference>
<dbReference type="PANTHER" id="PTHR15537">
    <property type="entry name" value="F-BOX ONLY PROTEIN 7"/>
    <property type="match status" value="1"/>
</dbReference>
<feature type="compositionally biased region" description="Low complexity" evidence="1">
    <location>
        <begin position="146"/>
        <end position="163"/>
    </location>
</feature>
<dbReference type="AlphaFoldDB" id="A0AB34JRJ1"/>
<dbReference type="Gene3D" id="1.20.1280.50">
    <property type="match status" value="1"/>
</dbReference>
<proteinExistence type="predicted"/>
<gene>
    <name evidence="3" type="ORF">AB1Y20_018401</name>
</gene>